<dbReference type="EMBL" id="CACRXK020019097">
    <property type="protein sequence ID" value="CAB4033271.1"/>
    <property type="molecule type" value="Genomic_DNA"/>
</dbReference>
<organism evidence="1 2">
    <name type="scientific">Paramuricea clavata</name>
    <name type="common">Red gorgonian</name>
    <name type="synonym">Violescent sea-whip</name>
    <dbReference type="NCBI Taxonomy" id="317549"/>
    <lineage>
        <taxon>Eukaryota</taxon>
        <taxon>Metazoa</taxon>
        <taxon>Cnidaria</taxon>
        <taxon>Anthozoa</taxon>
        <taxon>Octocorallia</taxon>
        <taxon>Malacalcyonacea</taxon>
        <taxon>Plexauridae</taxon>
        <taxon>Paramuricea</taxon>
    </lineage>
</organism>
<proteinExistence type="predicted"/>
<comment type="caution">
    <text evidence="1">The sequence shown here is derived from an EMBL/GenBank/DDBJ whole genome shotgun (WGS) entry which is preliminary data.</text>
</comment>
<evidence type="ECO:0000313" key="2">
    <source>
        <dbReference type="Proteomes" id="UP001152795"/>
    </source>
</evidence>
<dbReference type="Proteomes" id="UP001152795">
    <property type="component" value="Unassembled WGS sequence"/>
</dbReference>
<accession>A0A6S7JQK7</accession>
<keyword evidence="2" id="KW-1185">Reference proteome</keyword>
<evidence type="ECO:0000313" key="1">
    <source>
        <dbReference type="EMBL" id="CAB4033271.1"/>
    </source>
</evidence>
<sequence>MIPAFQQLAYQEVITVFDDKFNEKRSSEQELPKHYLKKCQELFRKQNRDESRNKVRRLFSEGVVLLVNSCSGPSSDSVQSACFKLLYLADLFYKRFKLIIVDDKELLDIKPYLHNGKFSARDNRRRKPVTQRRRSSVPVEFQQQLYHRRGSREVIEYHVRLCMSFILGVFTTLLGIIFGRGGEHLNENNEDGLEGDLSD</sequence>
<dbReference type="AlphaFoldDB" id="A0A6S7JQK7"/>
<reference evidence="1" key="1">
    <citation type="submission" date="2020-04" db="EMBL/GenBank/DDBJ databases">
        <authorList>
            <person name="Alioto T."/>
            <person name="Alioto T."/>
            <person name="Gomez Garrido J."/>
        </authorList>
    </citation>
    <scope>NUCLEOTIDE SEQUENCE</scope>
    <source>
        <strain evidence="1">A484AB</strain>
    </source>
</reference>
<name>A0A6S7JQK7_PARCT</name>
<protein>
    <submittedName>
        <fullName evidence="1">Uncharacterized protein</fullName>
    </submittedName>
</protein>
<gene>
    <name evidence="1" type="ORF">PACLA_8A077104</name>
</gene>